<dbReference type="Proteomes" id="UP000622017">
    <property type="component" value="Unassembled WGS sequence"/>
</dbReference>
<sequence>MTFDETVEAFRKIKVEEKHLISPTASIDGRTILSKDTLMTVAKYHINYYDTLEKAIYHVMIYQDGPNKKHAKNKTYIRFYYLEYSNGQSIPYVRGKLRIRENKIRRKRFETVVINKVRKDLHSLNHQTGYKNRVKRVIHFLQ</sequence>
<dbReference type="EMBL" id="JACSCY010000003">
    <property type="protein sequence ID" value="MBC6610132.1"/>
    <property type="molecule type" value="Genomic_DNA"/>
</dbReference>
<gene>
    <name evidence="1" type="ORF">H8B15_04325</name>
</gene>
<organism evidence="1 2">
    <name type="scientific">Hymenobacter citatus</name>
    <dbReference type="NCBI Taxonomy" id="2763506"/>
    <lineage>
        <taxon>Bacteria</taxon>
        <taxon>Pseudomonadati</taxon>
        <taxon>Bacteroidota</taxon>
        <taxon>Cytophagia</taxon>
        <taxon>Cytophagales</taxon>
        <taxon>Hymenobacteraceae</taxon>
        <taxon>Hymenobacter</taxon>
    </lineage>
</organism>
<comment type="caution">
    <text evidence="1">The sequence shown here is derived from an EMBL/GenBank/DDBJ whole genome shotgun (WGS) entry which is preliminary data.</text>
</comment>
<name>A0ABR7MGD2_9BACT</name>
<proteinExistence type="predicted"/>
<keyword evidence="2" id="KW-1185">Reference proteome</keyword>
<accession>A0ABR7MGD2</accession>
<protein>
    <submittedName>
        <fullName evidence="1">Uncharacterized protein</fullName>
    </submittedName>
</protein>
<evidence type="ECO:0000313" key="1">
    <source>
        <dbReference type="EMBL" id="MBC6610132.1"/>
    </source>
</evidence>
<evidence type="ECO:0000313" key="2">
    <source>
        <dbReference type="Proteomes" id="UP000622017"/>
    </source>
</evidence>
<dbReference type="RefSeq" id="WP_187318447.1">
    <property type="nucleotide sequence ID" value="NZ_JACSCY010000003.1"/>
</dbReference>
<reference evidence="1 2" key="1">
    <citation type="submission" date="2020-08" db="EMBL/GenBank/DDBJ databases">
        <title>Hymenobacter sp.</title>
        <authorList>
            <person name="Kim M.K."/>
        </authorList>
    </citation>
    <scope>NUCLEOTIDE SEQUENCE [LARGE SCALE GENOMIC DNA]</scope>
    <source>
        <strain evidence="1 2">BT507</strain>
    </source>
</reference>